<dbReference type="Pfam" id="PF02775">
    <property type="entry name" value="TPP_enzyme_C"/>
    <property type="match status" value="1"/>
</dbReference>
<protein>
    <submittedName>
        <fullName evidence="16">Pyruvate decarboxylase 1</fullName>
    </submittedName>
</protein>
<evidence type="ECO:0000256" key="6">
    <source>
        <dbReference type="ARBA" id="ARBA00022842"/>
    </source>
</evidence>
<evidence type="ECO:0000256" key="1">
    <source>
        <dbReference type="ARBA" id="ARBA00001964"/>
    </source>
</evidence>
<dbReference type="InterPro" id="IPR029061">
    <property type="entry name" value="THDP-binding"/>
</dbReference>
<evidence type="ECO:0000259" key="14">
    <source>
        <dbReference type="Pfam" id="PF02775"/>
    </source>
</evidence>
<dbReference type="GO" id="GO:0004737">
    <property type="term" value="F:pyruvate decarboxylase activity"/>
    <property type="evidence" value="ECO:0007669"/>
    <property type="project" value="TreeGrafter"/>
</dbReference>
<evidence type="ECO:0000256" key="4">
    <source>
        <dbReference type="ARBA" id="ARBA00022723"/>
    </source>
</evidence>
<dbReference type="Gene3D" id="3.40.50.970">
    <property type="match status" value="2"/>
</dbReference>
<dbReference type="RefSeq" id="XP_028479496.1">
    <property type="nucleotide sequence ID" value="XM_028620524.1"/>
</dbReference>
<dbReference type="Proteomes" id="UP000279236">
    <property type="component" value="Unassembled WGS sequence"/>
</dbReference>
<dbReference type="InterPro" id="IPR012000">
    <property type="entry name" value="Thiamin_PyroP_enz_cen_dom"/>
</dbReference>
<feature type="domain" description="Thiamine pyrophosphate enzyme TPP-binding" evidence="14">
    <location>
        <begin position="444"/>
        <end position="548"/>
    </location>
</feature>
<dbReference type="OrthoDB" id="3970464at2759"/>
<keyword evidence="6 11" id="KW-0460">Magnesium</keyword>
<dbReference type="Pfam" id="PF00205">
    <property type="entry name" value="TPP_enzyme_M"/>
    <property type="match status" value="1"/>
</dbReference>
<dbReference type="CDD" id="cd02005">
    <property type="entry name" value="TPP_PDC_IPDC"/>
    <property type="match status" value="1"/>
</dbReference>
<reference evidence="16 17" key="1">
    <citation type="submission" date="2018-11" db="EMBL/GenBank/DDBJ databases">
        <title>Genome sequence of Apiotrichum porosum DSM 27194.</title>
        <authorList>
            <person name="Aliyu H."/>
            <person name="Gorte O."/>
            <person name="Ochsenreither K."/>
        </authorList>
    </citation>
    <scope>NUCLEOTIDE SEQUENCE [LARGE SCALE GENOMIC DNA]</scope>
    <source>
        <strain evidence="16 17">DSM 27194</strain>
    </source>
</reference>
<dbReference type="PIRSF" id="PIRSF036565">
    <property type="entry name" value="Pyruvt_ip_decrb"/>
    <property type="match status" value="1"/>
</dbReference>
<keyword evidence="10" id="KW-0456">Lyase</keyword>
<dbReference type="Gene3D" id="3.40.50.1220">
    <property type="entry name" value="TPP-binding domain"/>
    <property type="match status" value="1"/>
</dbReference>
<comment type="cofactor">
    <cofactor evidence="11">
        <name>Mg(2+)</name>
        <dbReference type="ChEBI" id="CHEBI:18420"/>
    </cofactor>
    <text evidence="11">Binds 1 Mg(2+) per subunit.</text>
</comment>
<dbReference type="PANTHER" id="PTHR43452">
    <property type="entry name" value="PYRUVATE DECARBOXYLASE"/>
    <property type="match status" value="1"/>
</dbReference>
<keyword evidence="7" id="KW-0809">Transit peptide</keyword>
<dbReference type="GO" id="GO:0005634">
    <property type="term" value="C:nucleus"/>
    <property type="evidence" value="ECO:0007669"/>
    <property type="project" value="TreeGrafter"/>
</dbReference>
<evidence type="ECO:0000256" key="8">
    <source>
        <dbReference type="ARBA" id="ARBA00023052"/>
    </source>
</evidence>
<dbReference type="InterPro" id="IPR011766">
    <property type="entry name" value="TPP_enzyme_TPP-bd"/>
</dbReference>
<evidence type="ECO:0000313" key="17">
    <source>
        <dbReference type="Proteomes" id="UP000279236"/>
    </source>
</evidence>
<dbReference type="PANTHER" id="PTHR43452:SF30">
    <property type="entry name" value="PYRUVATE DECARBOXYLASE ISOZYME 1-RELATED"/>
    <property type="match status" value="1"/>
</dbReference>
<keyword evidence="9" id="KW-0496">Mitochondrion</keyword>
<feature type="binding site" evidence="11">
    <location>
        <position position="526"/>
    </location>
    <ligand>
        <name>Mg(2+)</name>
        <dbReference type="ChEBI" id="CHEBI:18420"/>
    </ligand>
</feature>
<organism evidence="16 17">
    <name type="scientific">Apiotrichum porosum</name>
    <dbReference type="NCBI Taxonomy" id="105984"/>
    <lineage>
        <taxon>Eukaryota</taxon>
        <taxon>Fungi</taxon>
        <taxon>Dikarya</taxon>
        <taxon>Basidiomycota</taxon>
        <taxon>Agaricomycotina</taxon>
        <taxon>Tremellomycetes</taxon>
        <taxon>Trichosporonales</taxon>
        <taxon>Trichosporonaceae</taxon>
        <taxon>Apiotrichum</taxon>
    </lineage>
</organism>
<evidence type="ECO:0000256" key="2">
    <source>
        <dbReference type="ARBA" id="ARBA00004173"/>
    </source>
</evidence>
<evidence type="ECO:0000259" key="15">
    <source>
        <dbReference type="Pfam" id="PF02776"/>
    </source>
</evidence>
<dbReference type="GO" id="GO:0000287">
    <property type="term" value="F:magnesium ion binding"/>
    <property type="evidence" value="ECO:0007669"/>
    <property type="project" value="InterPro"/>
</dbReference>
<dbReference type="STRING" id="105984.A0A427Y6J5"/>
<feature type="domain" description="Thiamine pyrophosphate enzyme N-terminal TPP-binding" evidence="15">
    <location>
        <begin position="9"/>
        <end position="118"/>
    </location>
</feature>
<dbReference type="InterPro" id="IPR012001">
    <property type="entry name" value="Thiamin_PyroP_enz_TPP-bd_dom"/>
</dbReference>
<evidence type="ECO:0000313" key="16">
    <source>
        <dbReference type="EMBL" id="RSH86711.1"/>
    </source>
</evidence>
<evidence type="ECO:0000256" key="3">
    <source>
        <dbReference type="ARBA" id="ARBA00007812"/>
    </source>
</evidence>
<dbReference type="GO" id="GO:0005829">
    <property type="term" value="C:cytosol"/>
    <property type="evidence" value="ECO:0007669"/>
    <property type="project" value="TreeGrafter"/>
</dbReference>
<dbReference type="SUPFAM" id="SSF52518">
    <property type="entry name" value="Thiamin diphosphate-binding fold (THDP-binding)"/>
    <property type="match status" value="2"/>
</dbReference>
<evidence type="ECO:0000256" key="9">
    <source>
        <dbReference type="ARBA" id="ARBA00023128"/>
    </source>
</evidence>
<feature type="binding site" evidence="11">
    <location>
        <position position="499"/>
    </location>
    <ligand>
        <name>Mg(2+)</name>
        <dbReference type="ChEBI" id="CHEBI:18420"/>
    </ligand>
</feature>
<name>A0A427Y6J5_9TREE</name>
<dbReference type="GO" id="GO:0030976">
    <property type="term" value="F:thiamine pyrophosphate binding"/>
    <property type="evidence" value="ECO:0007669"/>
    <property type="project" value="InterPro"/>
</dbReference>
<keyword evidence="17" id="KW-1185">Reference proteome</keyword>
<keyword evidence="8 12" id="KW-0786">Thiamine pyrophosphate</keyword>
<dbReference type="Pfam" id="PF02776">
    <property type="entry name" value="TPP_enzyme_N"/>
    <property type="match status" value="1"/>
</dbReference>
<dbReference type="CDD" id="cd07038">
    <property type="entry name" value="TPP_PYR_PDC_IPDC_like"/>
    <property type="match status" value="1"/>
</dbReference>
<sequence>MSDSQQIEFAAYIIERIKQAGVKQIFGVPGDYNLEFLDYFERDPVLKWVGNANELNAAYAADGYARIKGGLAVIVTTFGVGELSALCGVAGSLAERLPVLHIVGAPSTKMQKDNALLHHTLNTPTSFSAFADMSAPLSCAQALLNEVIPDTDTSYTRVFDDALRACLTQCRPAYVELPMDAVRALVSSKSLELPLPTPHSAPPFDQLVPRANPGSAHPVNSLYNLAGDHQEASSDVVINHVVALITKLFSKADRPVILVDACCGRFGMRNAVRALVETCGIRYFSTPMGKTLLDEHHPLFGGCYAGSNSLGPVKAEVEAADFVLYVGSLKSDFNSGSFSVHVDDAHTVKLHSYQTVVGYASFPTADIRHVLPRLLPTFAEVIRSQGSYRKAPHMDSLETKIKEGRVLPFIREPKLPDGEIVQAWLWGRMASWFKDNDIIIAETGTSSFGMLNYALPSHSHYVAQVLWGAIGWSVGACLGAALAAQEGSIPRRTALFVGDGSLQLTVQEIGTMVRRGVMPYLFVLNNDGYEIERQIHGPKAQYNDIQSYDHQMLLPFFGGKNPATPCESHIVRTQAELNALLNNPVFNIPDKLRLIELVMPRDDAPAGLVYQTKLTAKANAGEDV</sequence>
<evidence type="ECO:0000256" key="7">
    <source>
        <dbReference type="ARBA" id="ARBA00022946"/>
    </source>
</evidence>
<evidence type="ECO:0000256" key="12">
    <source>
        <dbReference type="RuleBase" id="RU362132"/>
    </source>
</evidence>
<dbReference type="SUPFAM" id="SSF52467">
    <property type="entry name" value="DHS-like NAD/FAD-binding domain"/>
    <property type="match status" value="1"/>
</dbReference>
<feature type="domain" description="Thiamine pyrophosphate enzyme central" evidence="13">
    <location>
        <begin position="245"/>
        <end position="357"/>
    </location>
</feature>
<dbReference type="InterPro" id="IPR047213">
    <property type="entry name" value="TPP_PYR_PDC_IPDC-like"/>
</dbReference>
<dbReference type="AlphaFoldDB" id="A0A427Y6J5"/>
<comment type="subcellular location">
    <subcellularLocation>
        <location evidence="2">Mitochondrion</location>
    </subcellularLocation>
</comment>
<dbReference type="GO" id="GO:0000949">
    <property type="term" value="P:aromatic amino acid family catabolic process to alcohol via Ehrlich pathway"/>
    <property type="evidence" value="ECO:0007669"/>
    <property type="project" value="TreeGrafter"/>
</dbReference>
<dbReference type="EMBL" id="RSCE01000002">
    <property type="protein sequence ID" value="RSH86711.1"/>
    <property type="molecule type" value="Genomic_DNA"/>
</dbReference>
<keyword evidence="4 11" id="KW-0479">Metal-binding</keyword>
<proteinExistence type="inferred from homology"/>
<comment type="cofactor">
    <cofactor evidence="1">
        <name>thiamine diphosphate</name>
        <dbReference type="ChEBI" id="CHEBI:58937"/>
    </cofactor>
</comment>
<gene>
    <name evidence="16" type="primary">PDC1</name>
    <name evidence="16" type="ORF">EHS24_004982</name>
</gene>
<evidence type="ECO:0000256" key="11">
    <source>
        <dbReference type="PIRSR" id="PIRSR036565-2"/>
    </source>
</evidence>
<dbReference type="GeneID" id="39589525"/>
<keyword evidence="16" id="KW-0670">Pyruvate</keyword>
<dbReference type="FunFam" id="3.40.50.970:FF:000024">
    <property type="entry name" value="Pyruvate decarboxylase isozyme"/>
    <property type="match status" value="1"/>
</dbReference>
<evidence type="ECO:0000259" key="13">
    <source>
        <dbReference type="Pfam" id="PF00205"/>
    </source>
</evidence>
<keyword evidence="5" id="KW-0210">Decarboxylase</keyword>
<comment type="similarity">
    <text evidence="3 12">Belongs to the TPP enzyme family.</text>
</comment>
<accession>A0A427Y6J5</accession>
<dbReference type="GO" id="GO:0005739">
    <property type="term" value="C:mitochondrion"/>
    <property type="evidence" value="ECO:0007669"/>
    <property type="project" value="UniProtKB-SubCell"/>
</dbReference>
<dbReference type="InterPro" id="IPR029035">
    <property type="entry name" value="DHS-like_NAD/FAD-binding_dom"/>
</dbReference>
<feature type="binding site" evidence="11">
    <location>
        <position position="528"/>
    </location>
    <ligand>
        <name>Mg(2+)</name>
        <dbReference type="ChEBI" id="CHEBI:18420"/>
    </ligand>
</feature>
<comment type="caution">
    <text evidence="16">The sequence shown here is derived from an EMBL/GenBank/DDBJ whole genome shotgun (WGS) entry which is preliminary data.</text>
</comment>
<evidence type="ECO:0000256" key="10">
    <source>
        <dbReference type="ARBA" id="ARBA00023239"/>
    </source>
</evidence>
<dbReference type="FunFam" id="3.40.50.970:FF:000019">
    <property type="entry name" value="Pyruvate decarboxylase isozyme"/>
    <property type="match status" value="1"/>
</dbReference>
<evidence type="ECO:0000256" key="5">
    <source>
        <dbReference type="ARBA" id="ARBA00022793"/>
    </source>
</evidence>
<dbReference type="InterPro" id="IPR047214">
    <property type="entry name" value="TPP_PDC_IPDC"/>
</dbReference>
<dbReference type="InterPro" id="IPR012110">
    <property type="entry name" value="PDC/IPDC-like"/>
</dbReference>